<dbReference type="EMBL" id="UGTB01000004">
    <property type="protein sequence ID" value="SUB61087.1"/>
    <property type="molecule type" value="Genomic_DNA"/>
</dbReference>
<dbReference type="Gene3D" id="3.30.1540.20">
    <property type="entry name" value="MutL, C-terminal domain, dimerisation subdomain"/>
    <property type="match status" value="1"/>
</dbReference>
<evidence type="ECO:0000313" key="8">
    <source>
        <dbReference type="Proteomes" id="UP000255101"/>
    </source>
</evidence>
<dbReference type="InterPro" id="IPR013507">
    <property type="entry name" value="DNA_mismatch_S5_2-like"/>
</dbReference>
<dbReference type="GO" id="GO:0032300">
    <property type="term" value="C:mismatch repair complex"/>
    <property type="evidence" value="ECO:0007669"/>
    <property type="project" value="InterPro"/>
</dbReference>
<proteinExistence type="inferred from homology"/>
<dbReference type="GO" id="GO:0030983">
    <property type="term" value="F:mismatched DNA binding"/>
    <property type="evidence" value="ECO:0007669"/>
    <property type="project" value="InterPro"/>
</dbReference>
<dbReference type="InterPro" id="IPR036890">
    <property type="entry name" value="HATPase_C_sf"/>
</dbReference>
<sequence length="627" mass="70833">MAKINILDDSTINKIAAGEVVERPSSIIKELVENSIDAGSSYISIEIENGGKGLIRIIDNGSGIDKDDVNKAFLRHATSKINTVEDLSSLESLGFRGEALASIAAVSKLEMLTKTEEALIGLRIVLDGGKIREKEATSANRGTQISVRDLFFNTPARRKFLKSNQAEAQAITDIVNKIAIGNPSIKIKYINNSKTIYETLGDGSIINAIRMIYGRDISENLIEIDYRSKYFSISGYLGNNNIYRGNRNHQHLYINGRYIKSPNISKKINDAYKAIIPINKYPIYFVNISVDPAKVDVNIHPSKLEVKFDQEEEILNELSDFVRGILLKSSLVGRYKNNSRDKDLYNKNSFAGFNSFSYSPQEVENNLTSTAIREDVSNSCSNQNTNESPRGQADMIQTPIRLSDINNGGIQDKKEVDSKMEYQQSSFIEESPDRNPDFIGLKFIGIIFDTYIIFSKNDDMIMLDQHAAHERIRFEMYMSKYKANDISVQMLIDPIIMDLDANDMDTVRKNIDVFSSFGFLVEEFGHRSISIRGLPNTFGEPESKRFIYELIDGLGKIDNIYDTKYDEIAEIACKSAIKGNDKISIEEAKHLIGQLEECSNPYTCPHGRPTMVKMTRYEIEKLFKRRM</sequence>
<dbReference type="InterPro" id="IPR038973">
    <property type="entry name" value="MutL/Mlh/Pms-like"/>
</dbReference>
<accession>A0A379CHG4</accession>
<dbReference type="Pfam" id="PF01119">
    <property type="entry name" value="DNA_mis_repair"/>
    <property type="match status" value="1"/>
</dbReference>
<dbReference type="GO" id="GO:0140664">
    <property type="term" value="F:ATP-dependent DNA damage sensor activity"/>
    <property type="evidence" value="ECO:0007669"/>
    <property type="project" value="InterPro"/>
</dbReference>
<feature type="domain" description="MutL C-terminal dimerisation" evidence="5">
    <location>
        <begin position="443"/>
        <end position="583"/>
    </location>
</feature>
<dbReference type="FunFam" id="3.30.565.10:FF:000003">
    <property type="entry name" value="DNA mismatch repair endonuclease MutL"/>
    <property type="match status" value="1"/>
</dbReference>
<evidence type="ECO:0000256" key="2">
    <source>
        <dbReference type="ARBA" id="ARBA00022763"/>
    </source>
</evidence>
<dbReference type="InterPro" id="IPR020568">
    <property type="entry name" value="Ribosomal_Su5_D2-typ_SF"/>
</dbReference>
<reference evidence="7 8" key="1">
    <citation type="submission" date="2018-06" db="EMBL/GenBank/DDBJ databases">
        <authorList>
            <consortium name="Pathogen Informatics"/>
            <person name="Doyle S."/>
        </authorList>
    </citation>
    <scope>NUCLEOTIDE SEQUENCE [LARGE SCALE GENOMIC DNA]</scope>
    <source>
        <strain evidence="7 8">NCTC11460</strain>
    </source>
</reference>
<dbReference type="NCBIfam" id="TIGR00585">
    <property type="entry name" value="mutl"/>
    <property type="match status" value="1"/>
</dbReference>
<organism evidence="7 8">
    <name type="scientific">Peptostreptococcus anaerobius</name>
    <dbReference type="NCBI Taxonomy" id="1261"/>
    <lineage>
        <taxon>Bacteria</taxon>
        <taxon>Bacillati</taxon>
        <taxon>Bacillota</taxon>
        <taxon>Clostridia</taxon>
        <taxon>Peptostreptococcales</taxon>
        <taxon>Peptostreptococcaceae</taxon>
        <taxon>Peptostreptococcus</taxon>
    </lineage>
</organism>
<dbReference type="SUPFAM" id="SSF118116">
    <property type="entry name" value="DNA mismatch repair protein MutL"/>
    <property type="match status" value="1"/>
</dbReference>
<dbReference type="SUPFAM" id="SSF54211">
    <property type="entry name" value="Ribosomal protein S5 domain 2-like"/>
    <property type="match status" value="1"/>
</dbReference>
<dbReference type="Proteomes" id="UP000255101">
    <property type="component" value="Unassembled WGS sequence"/>
</dbReference>
<dbReference type="SMART" id="SM00853">
    <property type="entry name" value="MutL_C"/>
    <property type="match status" value="1"/>
</dbReference>
<evidence type="ECO:0000313" key="7">
    <source>
        <dbReference type="EMBL" id="SUB61087.1"/>
    </source>
</evidence>
<dbReference type="Gene3D" id="3.30.565.10">
    <property type="entry name" value="Histidine kinase-like ATPase, C-terminal domain"/>
    <property type="match status" value="1"/>
</dbReference>
<feature type="domain" description="DNA mismatch repair protein S5" evidence="6">
    <location>
        <begin position="209"/>
        <end position="327"/>
    </location>
</feature>
<dbReference type="Gene3D" id="3.30.1370.100">
    <property type="entry name" value="MutL, C-terminal domain, regulatory subdomain"/>
    <property type="match status" value="1"/>
</dbReference>
<dbReference type="CDD" id="cd00782">
    <property type="entry name" value="MutL_Trans"/>
    <property type="match status" value="1"/>
</dbReference>
<evidence type="ECO:0000256" key="3">
    <source>
        <dbReference type="ARBA" id="ARBA00023204"/>
    </source>
</evidence>
<dbReference type="InterPro" id="IPR014721">
    <property type="entry name" value="Ribsml_uS5_D2-typ_fold_subgr"/>
</dbReference>
<evidence type="ECO:0000256" key="1">
    <source>
        <dbReference type="ARBA" id="ARBA00006082"/>
    </source>
</evidence>
<dbReference type="Pfam" id="PF13589">
    <property type="entry name" value="HATPase_c_3"/>
    <property type="match status" value="1"/>
</dbReference>
<dbReference type="HAMAP" id="MF_00149">
    <property type="entry name" value="DNA_mis_repair"/>
    <property type="match status" value="1"/>
</dbReference>
<keyword evidence="3 4" id="KW-0234">DNA repair</keyword>
<dbReference type="RefSeq" id="WP_002845576.1">
    <property type="nucleotide sequence ID" value="NZ_FOVA01000002.1"/>
</dbReference>
<dbReference type="Pfam" id="PF08676">
    <property type="entry name" value="MutL_C"/>
    <property type="match status" value="1"/>
</dbReference>
<keyword evidence="2 4" id="KW-0227">DNA damage</keyword>
<dbReference type="InterPro" id="IPR014790">
    <property type="entry name" value="MutL_C"/>
</dbReference>
<dbReference type="InterPro" id="IPR037198">
    <property type="entry name" value="MutL_C_sf"/>
</dbReference>
<comment type="similarity">
    <text evidence="1 4">Belongs to the DNA mismatch repair MutL/HexB family.</text>
</comment>
<dbReference type="Gene3D" id="3.30.230.10">
    <property type="match status" value="1"/>
</dbReference>
<protein>
    <recommendedName>
        <fullName evidence="4">DNA mismatch repair protein MutL</fullName>
    </recommendedName>
</protein>
<dbReference type="PANTHER" id="PTHR10073">
    <property type="entry name" value="DNA MISMATCH REPAIR PROTEIN MLH, PMS, MUTL"/>
    <property type="match status" value="1"/>
</dbReference>
<dbReference type="PROSITE" id="PS00058">
    <property type="entry name" value="DNA_MISMATCH_REPAIR_1"/>
    <property type="match status" value="1"/>
</dbReference>
<dbReference type="InterPro" id="IPR014762">
    <property type="entry name" value="DNA_mismatch_repair_CS"/>
</dbReference>
<dbReference type="GO" id="GO:0005524">
    <property type="term" value="F:ATP binding"/>
    <property type="evidence" value="ECO:0007669"/>
    <property type="project" value="InterPro"/>
</dbReference>
<dbReference type="SMART" id="SM01340">
    <property type="entry name" value="DNA_mis_repair"/>
    <property type="match status" value="1"/>
</dbReference>
<gene>
    <name evidence="4 7" type="primary">mutL</name>
    <name evidence="7" type="ORF">NCTC11460_01004</name>
</gene>
<dbReference type="GO" id="GO:0016887">
    <property type="term" value="F:ATP hydrolysis activity"/>
    <property type="evidence" value="ECO:0007669"/>
    <property type="project" value="InterPro"/>
</dbReference>
<dbReference type="SUPFAM" id="SSF55874">
    <property type="entry name" value="ATPase domain of HSP90 chaperone/DNA topoisomerase II/histidine kinase"/>
    <property type="match status" value="1"/>
</dbReference>
<dbReference type="InterPro" id="IPR002099">
    <property type="entry name" value="MutL/Mlh/PMS"/>
</dbReference>
<dbReference type="PANTHER" id="PTHR10073:SF12">
    <property type="entry name" value="DNA MISMATCH REPAIR PROTEIN MLH1"/>
    <property type="match status" value="1"/>
</dbReference>
<evidence type="ECO:0000259" key="5">
    <source>
        <dbReference type="SMART" id="SM00853"/>
    </source>
</evidence>
<evidence type="ECO:0000259" key="6">
    <source>
        <dbReference type="SMART" id="SM01340"/>
    </source>
</evidence>
<dbReference type="InterPro" id="IPR042121">
    <property type="entry name" value="MutL_C_regsub"/>
</dbReference>
<name>A0A379CHG4_9FIRM</name>
<dbReference type="InterPro" id="IPR020667">
    <property type="entry name" value="DNA_mismatch_repair_MutL"/>
</dbReference>
<dbReference type="CDD" id="cd16926">
    <property type="entry name" value="HATPase_MutL-MLH-PMS-like"/>
    <property type="match status" value="1"/>
</dbReference>
<comment type="function">
    <text evidence="4">This protein is involved in the repair of mismatches in DNA. It is required for dam-dependent methyl-directed DNA mismatch repair. May act as a 'molecular matchmaker', a protein that promotes the formation of a stable complex between two or more DNA-binding proteins in an ATP-dependent manner without itself being part of a final effector complex.</text>
</comment>
<evidence type="ECO:0000256" key="4">
    <source>
        <dbReference type="HAMAP-Rule" id="MF_00149"/>
    </source>
</evidence>
<dbReference type="AlphaFoldDB" id="A0A379CHG4"/>
<dbReference type="GO" id="GO:0006298">
    <property type="term" value="P:mismatch repair"/>
    <property type="evidence" value="ECO:0007669"/>
    <property type="project" value="UniProtKB-UniRule"/>
</dbReference>
<dbReference type="InterPro" id="IPR042120">
    <property type="entry name" value="MutL_C_dimsub"/>
</dbReference>